<dbReference type="Gramene" id="KQK89997">
    <property type="protein sequence ID" value="KQK89997"/>
    <property type="gene ID" value="SETIT_040469mg"/>
</dbReference>
<dbReference type="HOGENOM" id="CLU_3145368_0_0_1"/>
<dbReference type="EnsemblPlants" id="KQK89997">
    <property type="protein sequence ID" value="KQK89997"/>
    <property type="gene ID" value="SETIT_040469mg"/>
</dbReference>
<sequence>MSRGSSLKYSFIDLAPNCFSGSCKILFSEGVNLAVSVFPCEGDGCRPHR</sequence>
<accession>K4ANH2</accession>
<evidence type="ECO:0000313" key="1">
    <source>
        <dbReference type="EnsemblPlants" id="KQK89997"/>
    </source>
</evidence>
<keyword evidence="2" id="KW-1185">Reference proteome</keyword>
<dbReference type="EMBL" id="AGNK02005862">
    <property type="status" value="NOT_ANNOTATED_CDS"/>
    <property type="molecule type" value="Genomic_DNA"/>
</dbReference>
<organism evidence="1 2">
    <name type="scientific">Setaria italica</name>
    <name type="common">Foxtail millet</name>
    <name type="synonym">Panicum italicum</name>
    <dbReference type="NCBI Taxonomy" id="4555"/>
    <lineage>
        <taxon>Eukaryota</taxon>
        <taxon>Viridiplantae</taxon>
        <taxon>Streptophyta</taxon>
        <taxon>Embryophyta</taxon>
        <taxon>Tracheophyta</taxon>
        <taxon>Spermatophyta</taxon>
        <taxon>Magnoliopsida</taxon>
        <taxon>Liliopsida</taxon>
        <taxon>Poales</taxon>
        <taxon>Poaceae</taxon>
        <taxon>PACMAD clade</taxon>
        <taxon>Panicoideae</taxon>
        <taxon>Panicodae</taxon>
        <taxon>Paniceae</taxon>
        <taxon>Cenchrinae</taxon>
        <taxon>Setaria</taxon>
    </lineage>
</organism>
<dbReference type="InParanoid" id="K4ANH2"/>
<name>K4ANH2_SETIT</name>
<dbReference type="AlphaFoldDB" id="K4ANH2"/>
<protein>
    <submittedName>
        <fullName evidence="1">Uncharacterized protein</fullName>
    </submittedName>
</protein>
<proteinExistence type="predicted"/>
<dbReference type="Proteomes" id="UP000004995">
    <property type="component" value="Unassembled WGS sequence"/>
</dbReference>
<evidence type="ECO:0000313" key="2">
    <source>
        <dbReference type="Proteomes" id="UP000004995"/>
    </source>
</evidence>
<reference evidence="2" key="1">
    <citation type="journal article" date="2012" name="Nat. Biotechnol.">
        <title>Reference genome sequence of the model plant Setaria.</title>
        <authorList>
            <person name="Bennetzen J.L."/>
            <person name="Schmutz J."/>
            <person name="Wang H."/>
            <person name="Percifield R."/>
            <person name="Hawkins J."/>
            <person name="Pontaroli A.C."/>
            <person name="Estep M."/>
            <person name="Feng L."/>
            <person name="Vaughn J.N."/>
            <person name="Grimwood J."/>
            <person name="Jenkins J."/>
            <person name="Barry K."/>
            <person name="Lindquist E."/>
            <person name="Hellsten U."/>
            <person name="Deshpande S."/>
            <person name="Wang X."/>
            <person name="Wu X."/>
            <person name="Mitros T."/>
            <person name="Triplett J."/>
            <person name="Yang X."/>
            <person name="Ye C.Y."/>
            <person name="Mauro-Herrera M."/>
            <person name="Wang L."/>
            <person name="Li P."/>
            <person name="Sharma M."/>
            <person name="Sharma R."/>
            <person name="Ronald P.C."/>
            <person name="Panaud O."/>
            <person name="Kellogg E.A."/>
            <person name="Brutnell T.P."/>
            <person name="Doust A.N."/>
            <person name="Tuskan G.A."/>
            <person name="Rokhsar D."/>
            <person name="Devos K.M."/>
        </authorList>
    </citation>
    <scope>NUCLEOTIDE SEQUENCE [LARGE SCALE GENOMIC DNA]</scope>
    <source>
        <strain evidence="2">cv. Yugu1</strain>
    </source>
</reference>
<reference evidence="1" key="2">
    <citation type="submission" date="2018-08" db="UniProtKB">
        <authorList>
            <consortium name="EnsemblPlants"/>
        </authorList>
    </citation>
    <scope>IDENTIFICATION</scope>
    <source>
        <strain evidence="1">Yugu1</strain>
    </source>
</reference>